<evidence type="ECO:0000256" key="1">
    <source>
        <dbReference type="ARBA" id="ARBA00004127"/>
    </source>
</evidence>
<proteinExistence type="predicted"/>
<reference evidence="9 10" key="1">
    <citation type="submission" date="2023-11" db="EMBL/GenBank/DDBJ databases">
        <title>Dfirmibasis_genome.</title>
        <authorList>
            <person name="Edelbroek B."/>
            <person name="Kjellin J."/>
            <person name="Jerlstrom-Hultqvist J."/>
            <person name="Soderbom F."/>
        </authorList>
    </citation>
    <scope>NUCLEOTIDE SEQUENCE [LARGE SCALE GENOMIC DNA]</scope>
    <source>
        <strain evidence="9 10">TNS-C-14</strain>
    </source>
</reference>
<dbReference type="GO" id="GO:0022857">
    <property type="term" value="F:transmembrane transporter activity"/>
    <property type="evidence" value="ECO:0007669"/>
    <property type="project" value="InterPro"/>
</dbReference>
<dbReference type="PANTHER" id="PTHR23510">
    <property type="entry name" value="INNER MEMBRANE TRANSPORT PROTEIN YAJR"/>
    <property type="match status" value="1"/>
</dbReference>
<feature type="transmembrane region" description="Helical" evidence="7">
    <location>
        <begin position="195"/>
        <end position="226"/>
    </location>
</feature>
<feature type="compositionally biased region" description="Low complexity" evidence="6">
    <location>
        <begin position="292"/>
        <end position="313"/>
    </location>
</feature>
<feature type="transmembrane region" description="Helical" evidence="7">
    <location>
        <begin position="382"/>
        <end position="400"/>
    </location>
</feature>
<feature type="transmembrane region" description="Helical" evidence="7">
    <location>
        <begin position="238"/>
        <end position="256"/>
    </location>
</feature>
<evidence type="ECO:0000256" key="2">
    <source>
        <dbReference type="ARBA" id="ARBA00022448"/>
    </source>
</evidence>
<evidence type="ECO:0000313" key="10">
    <source>
        <dbReference type="Proteomes" id="UP001344447"/>
    </source>
</evidence>
<dbReference type="GO" id="GO:0012505">
    <property type="term" value="C:endomembrane system"/>
    <property type="evidence" value="ECO:0007669"/>
    <property type="project" value="UniProtKB-SubCell"/>
</dbReference>
<feature type="transmembrane region" description="Helical" evidence="7">
    <location>
        <begin position="100"/>
        <end position="120"/>
    </location>
</feature>
<dbReference type="PROSITE" id="PS50850">
    <property type="entry name" value="MFS"/>
    <property type="match status" value="1"/>
</dbReference>
<sequence length="561" mass="61245">MTGPRGEYYTININNNSNNNNNDNCLTSCDSSKKTDVLVEGEDSDPQPQPQPPLSLINNYSNSFYNICIVFLVLFLSESARGLVLPTTPSYVETVGGDSSFLGIVVSSFSLGRFISTILLGYLSSKLKYRKVFIGSVAICIVGSILYCFAYLNNGAAGKIILIISRLLLGFGAGTLSAVRAYIAEISTPKERTTYIAWASAVQFFGFAITPIIGSALQLLPMFYIIPPISVNTLTSPGWFLTIFNSVLILILIFQFSNPKKPETLTISNSYSNIIEKDQLKQQEQQKDIETSDSISTTDSCISTDTSNSSANSTSEIIKKSSVNGNDQQSLIKILINDKSTLKNLIIFIVLNFFVRGILGIFETLGTPIYLLLIDDKDDGTAGYYFGGMGIVGILILLGISYVSKRELINDFWILLAGNVIIVIGCAICVTSDLGWVRFTIGSLLIWGFGYPLAQTIIVSMFSKTLSSSVGKASQGTLMGVIGMAGSLGRIIGPLISGMMFTDTVDCFYVFFFSTCLAIVTLVISFLILPSNIFLNIKSFIYRKIYNIGFIKLNENVDDLI</sequence>
<dbReference type="SUPFAM" id="SSF103473">
    <property type="entry name" value="MFS general substrate transporter"/>
    <property type="match status" value="1"/>
</dbReference>
<dbReference type="InterPro" id="IPR051068">
    <property type="entry name" value="MFS_Domain-Containing_Protein"/>
</dbReference>
<evidence type="ECO:0000313" key="9">
    <source>
        <dbReference type="EMBL" id="KAK5582673.1"/>
    </source>
</evidence>
<dbReference type="EMBL" id="JAVFKY010000001">
    <property type="protein sequence ID" value="KAK5582673.1"/>
    <property type="molecule type" value="Genomic_DNA"/>
</dbReference>
<comment type="subcellular location">
    <subcellularLocation>
        <location evidence="1">Endomembrane system</location>
        <topology evidence="1">Multi-pass membrane protein</topology>
    </subcellularLocation>
</comment>
<feature type="transmembrane region" description="Helical" evidence="7">
    <location>
        <begin position="508"/>
        <end position="535"/>
    </location>
</feature>
<protein>
    <recommendedName>
        <fullName evidence="8">Major facilitator superfamily (MFS) profile domain-containing protein</fullName>
    </recommendedName>
</protein>
<dbReference type="InterPro" id="IPR020846">
    <property type="entry name" value="MFS_dom"/>
</dbReference>
<keyword evidence="2" id="KW-0813">Transport</keyword>
<evidence type="ECO:0000256" key="7">
    <source>
        <dbReference type="SAM" id="Phobius"/>
    </source>
</evidence>
<gene>
    <name evidence="9" type="ORF">RB653_004258</name>
</gene>
<feature type="transmembrane region" description="Helical" evidence="7">
    <location>
        <begin position="478"/>
        <end position="496"/>
    </location>
</feature>
<feature type="transmembrane region" description="Helical" evidence="7">
    <location>
        <begin position="342"/>
        <end position="362"/>
    </location>
</feature>
<evidence type="ECO:0000256" key="5">
    <source>
        <dbReference type="ARBA" id="ARBA00023136"/>
    </source>
</evidence>
<keyword evidence="3 7" id="KW-0812">Transmembrane</keyword>
<dbReference type="AlphaFoldDB" id="A0AAN7U9F9"/>
<dbReference type="InterPro" id="IPR036259">
    <property type="entry name" value="MFS_trans_sf"/>
</dbReference>
<keyword evidence="10" id="KW-1185">Reference proteome</keyword>
<dbReference type="Pfam" id="PF07690">
    <property type="entry name" value="MFS_1"/>
    <property type="match status" value="1"/>
</dbReference>
<evidence type="ECO:0000259" key="8">
    <source>
        <dbReference type="PROSITE" id="PS50850"/>
    </source>
</evidence>
<accession>A0AAN7U9F9</accession>
<feature type="transmembrane region" description="Helical" evidence="7">
    <location>
        <begin position="158"/>
        <end position="183"/>
    </location>
</feature>
<dbReference type="InterPro" id="IPR011701">
    <property type="entry name" value="MFS"/>
</dbReference>
<feature type="region of interest" description="Disordered" evidence="6">
    <location>
        <begin position="286"/>
        <end position="313"/>
    </location>
</feature>
<keyword evidence="5 7" id="KW-0472">Membrane</keyword>
<feature type="domain" description="Major facilitator superfamily (MFS) profile" evidence="8">
    <location>
        <begin position="66"/>
        <end position="533"/>
    </location>
</feature>
<dbReference type="Gene3D" id="1.20.1250.20">
    <property type="entry name" value="MFS general substrate transporter like domains"/>
    <property type="match status" value="1"/>
</dbReference>
<organism evidence="9 10">
    <name type="scientific">Dictyostelium firmibasis</name>
    <dbReference type="NCBI Taxonomy" id="79012"/>
    <lineage>
        <taxon>Eukaryota</taxon>
        <taxon>Amoebozoa</taxon>
        <taxon>Evosea</taxon>
        <taxon>Eumycetozoa</taxon>
        <taxon>Dictyostelia</taxon>
        <taxon>Dictyosteliales</taxon>
        <taxon>Dictyosteliaceae</taxon>
        <taxon>Dictyostelium</taxon>
    </lineage>
</organism>
<dbReference type="Proteomes" id="UP001344447">
    <property type="component" value="Unassembled WGS sequence"/>
</dbReference>
<evidence type="ECO:0000256" key="3">
    <source>
        <dbReference type="ARBA" id="ARBA00022692"/>
    </source>
</evidence>
<feature type="transmembrane region" description="Helical" evidence="7">
    <location>
        <begin position="412"/>
        <end position="438"/>
    </location>
</feature>
<feature type="transmembrane region" description="Helical" evidence="7">
    <location>
        <begin position="132"/>
        <end position="152"/>
    </location>
</feature>
<keyword evidence="4 7" id="KW-1133">Transmembrane helix</keyword>
<feature type="transmembrane region" description="Helical" evidence="7">
    <location>
        <begin position="63"/>
        <end position="80"/>
    </location>
</feature>
<comment type="caution">
    <text evidence="9">The sequence shown here is derived from an EMBL/GenBank/DDBJ whole genome shotgun (WGS) entry which is preliminary data.</text>
</comment>
<dbReference type="PANTHER" id="PTHR23510:SF3">
    <property type="entry name" value="MAJOR FACILITATOR SUPERFAMILY DOMAIN-CONTAINING PROTEIN 8"/>
    <property type="match status" value="1"/>
</dbReference>
<name>A0AAN7U9F9_9MYCE</name>
<evidence type="ECO:0000256" key="4">
    <source>
        <dbReference type="ARBA" id="ARBA00022989"/>
    </source>
</evidence>
<evidence type="ECO:0000256" key="6">
    <source>
        <dbReference type="SAM" id="MobiDB-lite"/>
    </source>
</evidence>
<feature type="transmembrane region" description="Helical" evidence="7">
    <location>
        <begin position="444"/>
        <end position="466"/>
    </location>
</feature>